<dbReference type="EMBL" id="ABIK02000006">
    <property type="protein sequence ID" value="EDS75366.1"/>
    <property type="molecule type" value="Genomic_DNA"/>
</dbReference>
<dbReference type="HOGENOM" id="CLU_2786597_0_0_9"/>
<reference evidence="1" key="1">
    <citation type="submission" date="2008-02" db="EMBL/GenBank/DDBJ databases">
        <authorList>
            <person name="Fulton L."/>
            <person name="Clifton S."/>
            <person name="Fulton B."/>
            <person name="Xu J."/>
            <person name="Minx P."/>
            <person name="Pepin K.H."/>
            <person name="Johnson M."/>
            <person name="Thiruvilangam P."/>
            <person name="Bhonagiri V."/>
            <person name="Nash W.E."/>
            <person name="Mardis E.R."/>
            <person name="Wilson R.K."/>
        </authorList>
    </citation>
    <scope>NUCLEOTIDE SEQUENCE [LARGE SCALE GENOMIC DNA]</scope>
    <source>
        <strain evidence="1">DSM 1552</strain>
    </source>
</reference>
<reference evidence="1" key="2">
    <citation type="submission" date="2014-06" db="EMBL/GenBank/DDBJ databases">
        <title>Draft genome sequence of Clostridium spiroforme (DSM 1552).</title>
        <authorList>
            <person name="Sudarsanam P."/>
            <person name="Ley R."/>
            <person name="Guruge J."/>
            <person name="Turnbaugh P.J."/>
            <person name="Mahowald M."/>
            <person name="Liep D."/>
            <person name="Gordon J."/>
        </authorList>
    </citation>
    <scope>NUCLEOTIDE SEQUENCE</scope>
    <source>
        <strain evidence="1">DSM 1552</strain>
    </source>
</reference>
<gene>
    <name evidence="1" type="ORF">CLOSPI_00760</name>
</gene>
<sequence>MIHNYAVVVDSENFVLINEVDEAKWFKVENILSAIKPNSLAKSFVERYLKKICKIIYDLLNYDLISLF</sequence>
<dbReference type="STRING" id="428126.CLOSPI_00760"/>
<dbReference type="GeneID" id="94017589"/>
<evidence type="ECO:0008006" key="3">
    <source>
        <dbReference type="Google" id="ProtNLM"/>
    </source>
</evidence>
<name>B1C0N1_9FIRM</name>
<evidence type="ECO:0000313" key="1">
    <source>
        <dbReference type="EMBL" id="EDS75366.1"/>
    </source>
</evidence>
<comment type="caution">
    <text evidence="1">The sequence shown here is derived from an EMBL/GenBank/DDBJ whole genome shotgun (WGS) entry which is preliminary data.</text>
</comment>
<evidence type="ECO:0000313" key="2">
    <source>
        <dbReference type="Proteomes" id="UP000004910"/>
    </source>
</evidence>
<proteinExistence type="predicted"/>
<dbReference type="OrthoDB" id="9800077at2"/>
<dbReference type="Proteomes" id="UP000004910">
    <property type="component" value="Unassembled WGS sequence"/>
</dbReference>
<organism evidence="1 2">
    <name type="scientific">Thomasclavelia spiroformis DSM 1552</name>
    <dbReference type="NCBI Taxonomy" id="428126"/>
    <lineage>
        <taxon>Bacteria</taxon>
        <taxon>Bacillati</taxon>
        <taxon>Bacillota</taxon>
        <taxon>Erysipelotrichia</taxon>
        <taxon>Erysipelotrichales</taxon>
        <taxon>Coprobacillaceae</taxon>
        <taxon>Thomasclavelia</taxon>
    </lineage>
</organism>
<accession>B1C0N1</accession>
<dbReference type="RefSeq" id="WP_004609240.1">
    <property type="nucleotide sequence ID" value="NZ_CP102275.1"/>
</dbReference>
<protein>
    <recommendedName>
        <fullName evidence="3">Nudix hydrolase domain-containing protein</fullName>
    </recommendedName>
</protein>
<keyword evidence="2" id="KW-1185">Reference proteome</keyword>
<dbReference type="AlphaFoldDB" id="B1C0N1"/>